<feature type="region of interest" description="Disordered" evidence="1">
    <location>
        <begin position="1"/>
        <end position="57"/>
    </location>
</feature>
<accession>A0A564YDJ6</accession>
<keyword evidence="3" id="KW-1185">Reference proteome</keyword>
<feature type="compositionally biased region" description="Basic and acidic residues" evidence="1">
    <location>
        <begin position="43"/>
        <end position="57"/>
    </location>
</feature>
<protein>
    <submittedName>
        <fullName evidence="2">Uncharacterized protein</fullName>
    </submittedName>
</protein>
<reference evidence="2 3" key="1">
    <citation type="submission" date="2019-07" db="EMBL/GenBank/DDBJ databases">
        <authorList>
            <person name="Jastrzebski P J."/>
            <person name="Paukszto L."/>
            <person name="Jastrzebski P J."/>
        </authorList>
    </citation>
    <scope>NUCLEOTIDE SEQUENCE [LARGE SCALE GENOMIC DNA]</scope>
    <source>
        <strain evidence="2 3">WMS-il1</strain>
    </source>
</reference>
<dbReference type="Proteomes" id="UP000321570">
    <property type="component" value="Unassembled WGS sequence"/>
</dbReference>
<feature type="compositionally biased region" description="Basic and acidic residues" evidence="1">
    <location>
        <begin position="1"/>
        <end position="14"/>
    </location>
</feature>
<name>A0A564YDJ6_HYMDI</name>
<evidence type="ECO:0000256" key="1">
    <source>
        <dbReference type="SAM" id="MobiDB-lite"/>
    </source>
</evidence>
<evidence type="ECO:0000313" key="3">
    <source>
        <dbReference type="Proteomes" id="UP000321570"/>
    </source>
</evidence>
<proteinExistence type="predicted"/>
<gene>
    <name evidence="2" type="ORF">WMSIL1_LOCUS5365</name>
</gene>
<dbReference type="EMBL" id="CABIJS010000166">
    <property type="protein sequence ID" value="VUZ45357.1"/>
    <property type="molecule type" value="Genomic_DNA"/>
</dbReference>
<dbReference type="AlphaFoldDB" id="A0A564YDJ6"/>
<evidence type="ECO:0000313" key="2">
    <source>
        <dbReference type="EMBL" id="VUZ45357.1"/>
    </source>
</evidence>
<sequence>MTMGDKIKESHKPFGENVFEIQEGATSEHRRQDTSEISDTESAELHSGKTLERETESTKYSAVNARQKREHIDINEIILRLESSAHIPNEGQEDNTDSFMEHWFLYFYLSICGNRYLKTKRILNIDLEEERQNKYMPSLKRQKLIGWIAFVCYFLPSSKDVDPALYRNLKKKEFNGRTLKEYYTELLEYYHKLCEEDKETKQIYTKWTTFIRKKYGF</sequence>
<organism evidence="2 3">
    <name type="scientific">Hymenolepis diminuta</name>
    <name type="common">Rat tapeworm</name>
    <dbReference type="NCBI Taxonomy" id="6216"/>
    <lineage>
        <taxon>Eukaryota</taxon>
        <taxon>Metazoa</taxon>
        <taxon>Spiralia</taxon>
        <taxon>Lophotrochozoa</taxon>
        <taxon>Platyhelminthes</taxon>
        <taxon>Cestoda</taxon>
        <taxon>Eucestoda</taxon>
        <taxon>Cyclophyllidea</taxon>
        <taxon>Hymenolepididae</taxon>
        <taxon>Hymenolepis</taxon>
    </lineage>
</organism>